<dbReference type="EMBL" id="JBHSGA010000017">
    <property type="protein sequence ID" value="MFC4527268.1"/>
    <property type="molecule type" value="Genomic_DNA"/>
</dbReference>
<organism evidence="2 3">
    <name type="scientific">Dyella halodurans</name>
    <dbReference type="NCBI Taxonomy" id="1920171"/>
    <lineage>
        <taxon>Bacteria</taxon>
        <taxon>Pseudomonadati</taxon>
        <taxon>Pseudomonadota</taxon>
        <taxon>Gammaproteobacteria</taxon>
        <taxon>Lysobacterales</taxon>
        <taxon>Rhodanobacteraceae</taxon>
        <taxon>Dyella</taxon>
    </lineage>
</organism>
<name>A0ABV9C2M4_9GAMM</name>
<reference evidence="3" key="1">
    <citation type="journal article" date="2019" name="Int. J. Syst. Evol. Microbiol.">
        <title>The Global Catalogue of Microorganisms (GCM) 10K type strain sequencing project: providing services to taxonomists for standard genome sequencing and annotation.</title>
        <authorList>
            <consortium name="The Broad Institute Genomics Platform"/>
            <consortium name="The Broad Institute Genome Sequencing Center for Infectious Disease"/>
            <person name="Wu L."/>
            <person name="Ma J."/>
        </authorList>
    </citation>
    <scope>NUCLEOTIDE SEQUENCE [LARGE SCALE GENOMIC DNA]</scope>
    <source>
        <strain evidence="3">CCM 4481</strain>
    </source>
</reference>
<dbReference type="Proteomes" id="UP001595961">
    <property type="component" value="Unassembled WGS sequence"/>
</dbReference>
<dbReference type="RefSeq" id="WP_266149236.1">
    <property type="nucleotide sequence ID" value="NZ_CP064028.1"/>
</dbReference>
<gene>
    <name evidence="2" type="ORF">ACFO5W_11550</name>
</gene>
<dbReference type="InterPro" id="IPR054267">
    <property type="entry name" value="DUF6998"/>
</dbReference>
<protein>
    <submittedName>
        <fullName evidence="2">DUF6998 domain-containing protein</fullName>
    </submittedName>
</protein>
<dbReference type="Pfam" id="PF22522">
    <property type="entry name" value="DUF6998"/>
    <property type="match status" value="1"/>
</dbReference>
<evidence type="ECO:0000259" key="1">
    <source>
        <dbReference type="Pfam" id="PF22522"/>
    </source>
</evidence>
<proteinExistence type="predicted"/>
<keyword evidence="3" id="KW-1185">Reference proteome</keyword>
<accession>A0ABV9C2M4</accession>
<feature type="domain" description="DUF6998" evidence="1">
    <location>
        <begin position="17"/>
        <end position="149"/>
    </location>
</feature>
<evidence type="ECO:0000313" key="3">
    <source>
        <dbReference type="Proteomes" id="UP001595961"/>
    </source>
</evidence>
<evidence type="ECO:0000313" key="2">
    <source>
        <dbReference type="EMBL" id="MFC4527268.1"/>
    </source>
</evidence>
<comment type="caution">
    <text evidence="2">The sequence shown here is derived from an EMBL/GenBank/DDBJ whole genome shotgun (WGS) entry which is preliminary data.</text>
</comment>
<sequence length="167" mass="18747">MTPSKHQALTEGLALIFDGISRLHSAFPNRHFTIDGRLVGDIGEVIAELEYDIKIHDVSQPDYDGTTSDGRRVQIKATFKNSLTFKSTPDYFLGFKLHANGTYEEIFNGPGKLIYDRYQKRKGLGTSLLSFPNTVLSELAKTVPPSDRIERRRDLSCVADFASPIWP</sequence>